<dbReference type="PANTHER" id="PTHR40788">
    <property type="entry name" value="CLR5 DOMAIN-CONTAINING PROTEIN-RELATED"/>
    <property type="match status" value="1"/>
</dbReference>
<dbReference type="OrthoDB" id="2922289at2759"/>
<feature type="compositionally biased region" description="Basic and acidic residues" evidence="1">
    <location>
        <begin position="728"/>
        <end position="741"/>
    </location>
</feature>
<dbReference type="PANTHER" id="PTHR40788:SF2">
    <property type="entry name" value="CLR5 DOMAIN-CONTAINING PROTEIN"/>
    <property type="match status" value="1"/>
</dbReference>
<dbReference type="EMBL" id="KV878344">
    <property type="protein sequence ID" value="OJJ45552.1"/>
    <property type="molecule type" value="Genomic_DNA"/>
</dbReference>
<keyword evidence="3" id="KW-1185">Reference proteome</keyword>
<dbReference type="Proteomes" id="UP000184188">
    <property type="component" value="Unassembled WGS sequence"/>
</dbReference>
<name>A0A1L9SEG9_9EURO</name>
<feature type="compositionally biased region" description="Low complexity" evidence="1">
    <location>
        <begin position="704"/>
        <end position="717"/>
    </location>
</feature>
<dbReference type="VEuPathDB" id="FungiDB:ASPZODRAFT_143444"/>
<reference evidence="3" key="1">
    <citation type="journal article" date="2017" name="Genome Biol.">
        <title>Comparative genomics reveals high biological diversity and specific adaptations in the industrially and medically important fungal genus Aspergillus.</title>
        <authorList>
            <person name="de Vries R.P."/>
            <person name="Riley R."/>
            <person name="Wiebenga A."/>
            <person name="Aguilar-Osorio G."/>
            <person name="Amillis S."/>
            <person name="Uchima C.A."/>
            <person name="Anderluh G."/>
            <person name="Asadollahi M."/>
            <person name="Askin M."/>
            <person name="Barry K."/>
            <person name="Battaglia E."/>
            <person name="Bayram O."/>
            <person name="Benocci T."/>
            <person name="Braus-Stromeyer S.A."/>
            <person name="Caldana C."/>
            <person name="Canovas D."/>
            <person name="Cerqueira G.C."/>
            <person name="Chen F."/>
            <person name="Chen W."/>
            <person name="Choi C."/>
            <person name="Clum A."/>
            <person name="Dos Santos R.A."/>
            <person name="Damasio A.R."/>
            <person name="Diallinas G."/>
            <person name="Emri T."/>
            <person name="Fekete E."/>
            <person name="Flipphi M."/>
            <person name="Freyberg S."/>
            <person name="Gallo A."/>
            <person name="Gournas C."/>
            <person name="Habgood R."/>
            <person name="Hainaut M."/>
            <person name="Harispe M.L."/>
            <person name="Henrissat B."/>
            <person name="Hilden K.S."/>
            <person name="Hope R."/>
            <person name="Hossain A."/>
            <person name="Karabika E."/>
            <person name="Karaffa L."/>
            <person name="Karanyi Z."/>
            <person name="Krasevec N."/>
            <person name="Kuo A."/>
            <person name="Kusch H."/>
            <person name="LaButti K."/>
            <person name="Lagendijk E.L."/>
            <person name="Lapidus A."/>
            <person name="Levasseur A."/>
            <person name="Lindquist E."/>
            <person name="Lipzen A."/>
            <person name="Logrieco A.F."/>
            <person name="MacCabe A."/>
            <person name="Maekelae M.R."/>
            <person name="Malavazi I."/>
            <person name="Melin P."/>
            <person name="Meyer V."/>
            <person name="Mielnichuk N."/>
            <person name="Miskei M."/>
            <person name="Molnar A.P."/>
            <person name="Mule G."/>
            <person name="Ngan C.Y."/>
            <person name="Orejas M."/>
            <person name="Orosz E."/>
            <person name="Ouedraogo J.P."/>
            <person name="Overkamp K.M."/>
            <person name="Park H.-S."/>
            <person name="Perrone G."/>
            <person name="Piumi F."/>
            <person name="Punt P.J."/>
            <person name="Ram A.F."/>
            <person name="Ramon A."/>
            <person name="Rauscher S."/>
            <person name="Record E."/>
            <person name="Riano-Pachon D.M."/>
            <person name="Robert V."/>
            <person name="Roehrig J."/>
            <person name="Ruller R."/>
            <person name="Salamov A."/>
            <person name="Salih N.S."/>
            <person name="Samson R.A."/>
            <person name="Sandor E."/>
            <person name="Sanguinetti M."/>
            <person name="Schuetze T."/>
            <person name="Sepcic K."/>
            <person name="Shelest E."/>
            <person name="Sherlock G."/>
            <person name="Sophianopoulou V."/>
            <person name="Squina F.M."/>
            <person name="Sun H."/>
            <person name="Susca A."/>
            <person name="Todd R.B."/>
            <person name="Tsang A."/>
            <person name="Unkles S.E."/>
            <person name="van de Wiele N."/>
            <person name="van Rossen-Uffink D."/>
            <person name="Oliveira J.V."/>
            <person name="Vesth T.C."/>
            <person name="Visser J."/>
            <person name="Yu J.-H."/>
            <person name="Zhou M."/>
            <person name="Andersen M.R."/>
            <person name="Archer D.B."/>
            <person name="Baker S.E."/>
            <person name="Benoit I."/>
            <person name="Brakhage A.A."/>
            <person name="Braus G.H."/>
            <person name="Fischer R."/>
            <person name="Frisvad J.C."/>
            <person name="Goldman G.H."/>
            <person name="Houbraken J."/>
            <person name="Oakley B."/>
            <person name="Pocsi I."/>
            <person name="Scazzocchio C."/>
            <person name="Seiboth B."/>
            <person name="vanKuyk P.A."/>
            <person name="Wortman J."/>
            <person name="Dyer P.S."/>
            <person name="Grigoriev I.V."/>
        </authorList>
    </citation>
    <scope>NUCLEOTIDE SEQUENCE [LARGE SCALE GENOMIC DNA]</scope>
    <source>
        <strain evidence="3">CBS 506.65</strain>
    </source>
</reference>
<dbReference type="RefSeq" id="XP_022580062.1">
    <property type="nucleotide sequence ID" value="XM_022724909.1"/>
</dbReference>
<accession>A0A1L9SEG9</accession>
<feature type="compositionally biased region" description="Basic residues" evidence="1">
    <location>
        <begin position="752"/>
        <end position="761"/>
    </location>
</feature>
<proteinExistence type="predicted"/>
<feature type="region of interest" description="Disordered" evidence="1">
    <location>
        <begin position="702"/>
        <end position="777"/>
    </location>
</feature>
<evidence type="ECO:0000313" key="3">
    <source>
        <dbReference type="Proteomes" id="UP000184188"/>
    </source>
</evidence>
<sequence>MSADIATKAAQCPDFLNFIEANPNLLAQLDNLSADPRKWRQEDLGNITELFTDPRRMVRQAGEAKINITPMTAEDVEKAATGMAQSVLEHWKKLGNILDRHEQVIRKRWAKKKMPDRKKILLGAWPNMQPERRPDYARLRNANFGFQDKTKSTSDPQEAWLFPYINQENLLGDKLFPLLLNSRGRNEPGKFAFLDICSFHVARMTGQLEEIWNHDTQISLHGTTLDTFGKVCPRPPNLHRYAIMISSDCFNPTEGLYVLNIQDRILRFLFDCCCIMLKDKGTSYDSLVDANLNPVQPPPPALELGVDSDGYRSITVMAEEAPYSVPRTIDWDFVQGLVHAKVQDSIEHYLSMNEDPQYYIESVMAIHDHKPVTAYHFGISHGKQQPVTERTVSRTVFEALKTICIWTQFHRLLCDFIKLDRQFTKSGFKYEVESETYLVSLLRIVYFLDSWLIVAAARRFHEAFAAAPEVRDYFGYHVKQEFRSSVHGPDESHIETSNQLQLIIARENPNRPRPRNPFVWLHSMHAKGGSKLDDLGIENMTGELERCMHEQPQFINPYTARLISSLGLVGEIRRQLKFHRPRVLLPHQGSFLYNCREEKDRLYSWINNLMHPLNDLAKAIDYDFLNPFSGHIWRRGIPAGWKYPCDKPRSEKTAAQMIETEAKHLQFWKLVHDYIGANVSPSSLNFVLAGIPTDRQYRHTTPWSAAEEAAASQSSRSRGTKRAAPGEFQERHNDLKRKTEATLEEETSFNPRPRKKAKTRGLPHPLPEQAQPGDDNAGLLAAAPTLPKIMINSVRKYNVIKALFHTPGDRSSRGTMLWVDFIHTMASLGFTVTNFHGSVWTFEPSERLHALGAVNSISFHQPHPMNFFPLYTARTMGSRLRRNYGWDGSMFEFGEG</sequence>
<protein>
    <submittedName>
        <fullName evidence="2">Uncharacterized protein</fullName>
    </submittedName>
</protein>
<gene>
    <name evidence="2" type="ORF">ASPZODRAFT_143444</name>
</gene>
<dbReference type="AlphaFoldDB" id="A0A1L9SEG9"/>
<dbReference type="GeneID" id="34611374"/>
<evidence type="ECO:0000313" key="2">
    <source>
        <dbReference type="EMBL" id="OJJ45552.1"/>
    </source>
</evidence>
<organism evidence="2 3">
    <name type="scientific">Penicilliopsis zonata CBS 506.65</name>
    <dbReference type="NCBI Taxonomy" id="1073090"/>
    <lineage>
        <taxon>Eukaryota</taxon>
        <taxon>Fungi</taxon>
        <taxon>Dikarya</taxon>
        <taxon>Ascomycota</taxon>
        <taxon>Pezizomycotina</taxon>
        <taxon>Eurotiomycetes</taxon>
        <taxon>Eurotiomycetidae</taxon>
        <taxon>Eurotiales</taxon>
        <taxon>Aspergillaceae</taxon>
        <taxon>Penicilliopsis</taxon>
    </lineage>
</organism>
<dbReference type="STRING" id="1073090.A0A1L9SEG9"/>
<evidence type="ECO:0000256" key="1">
    <source>
        <dbReference type="SAM" id="MobiDB-lite"/>
    </source>
</evidence>